<evidence type="ECO:0008006" key="4">
    <source>
        <dbReference type="Google" id="ProtNLM"/>
    </source>
</evidence>
<dbReference type="EMBL" id="JACHIR010000001">
    <property type="protein sequence ID" value="MBB5889967.1"/>
    <property type="molecule type" value="Genomic_DNA"/>
</dbReference>
<reference evidence="2 3" key="1">
    <citation type="submission" date="2020-08" db="EMBL/GenBank/DDBJ databases">
        <title>Sequencing the genomes of 1000 actinobacteria strains.</title>
        <authorList>
            <person name="Klenk H.-P."/>
        </authorList>
    </citation>
    <scope>NUCLEOTIDE SEQUENCE [LARGE SCALE GENOMIC DNA]</scope>
    <source>
        <strain evidence="2 3">DSM 43851</strain>
    </source>
</reference>
<feature type="transmembrane region" description="Helical" evidence="1">
    <location>
        <begin position="81"/>
        <end position="100"/>
    </location>
</feature>
<dbReference type="RefSeq" id="WP_184859157.1">
    <property type="nucleotide sequence ID" value="NZ_BAAAWY010000008.1"/>
</dbReference>
<gene>
    <name evidence="2" type="ORF">BJ998_001163</name>
</gene>
<dbReference type="AlphaFoldDB" id="A0A7W9KCB8"/>
<keyword evidence="1" id="KW-0472">Membrane</keyword>
<dbReference type="Proteomes" id="UP000585638">
    <property type="component" value="Unassembled WGS sequence"/>
</dbReference>
<name>A0A7W9KCB8_9PSEU</name>
<sequence>MPEMKLDTGTSLDAPGGTDAGYRSARRKSLFSLVFGIGLPIVVYYGLTALGLGDGPALGVAAGAVAVSLLPKAVRERRLDGLGMVVLATCLISLALALLSGNERIILAKDPATSGLAGLAFLATCVVGRPATFHFSRRLRAFTPEQRAHWDRLWATEAHFRSLHRTSSAVWGAVLFGESVLRMVLVFTLPPSVMVGLSTVIELVAVALAIAWTLWHRRRHGGAQLETRMARPAQA</sequence>
<organism evidence="2 3">
    <name type="scientific">Kutzneria kofuensis</name>
    <dbReference type="NCBI Taxonomy" id="103725"/>
    <lineage>
        <taxon>Bacteria</taxon>
        <taxon>Bacillati</taxon>
        <taxon>Actinomycetota</taxon>
        <taxon>Actinomycetes</taxon>
        <taxon>Pseudonocardiales</taxon>
        <taxon>Pseudonocardiaceae</taxon>
        <taxon>Kutzneria</taxon>
    </lineage>
</organism>
<dbReference type="NCBIfam" id="NF041646">
    <property type="entry name" value="VC0807_fam"/>
    <property type="match status" value="1"/>
</dbReference>
<evidence type="ECO:0000313" key="3">
    <source>
        <dbReference type="Proteomes" id="UP000585638"/>
    </source>
</evidence>
<feature type="transmembrane region" description="Helical" evidence="1">
    <location>
        <begin position="30"/>
        <end position="50"/>
    </location>
</feature>
<comment type="caution">
    <text evidence="2">The sequence shown here is derived from an EMBL/GenBank/DDBJ whole genome shotgun (WGS) entry which is preliminary data.</text>
</comment>
<feature type="transmembrane region" description="Helical" evidence="1">
    <location>
        <begin position="56"/>
        <end position="74"/>
    </location>
</feature>
<keyword evidence="1" id="KW-1133">Transmembrane helix</keyword>
<feature type="transmembrane region" description="Helical" evidence="1">
    <location>
        <begin position="112"/>
        <end position="131"/>
    </location>
</feature>
<feature type="transmembrane region" description="Helical" evidence="1">
    <location>
        <begin position="195"/>
        <end position="215"/>
    </location>
</feature>
<proteinExistence type="predicted"/>
<evidence type="ECO:0000313" key="2">
    <source>
        <dbReference type="EMBL" id="MBB5889967.1"/>
    </source>
</evidence>
<feature type="transmembrane region" description="Helical" evidence="1">
    <location>
        <begin position="169"/>
        <end position="189"/>
    </location>
</feature>
<keyword evidence="1" id="KW-0812">Transmembrane</keyword>
<protein>
    <recommendedName>
        <fullName evidence="4">Intracellular septation protein A</fullName>
    </recommendedName>
</protein>
<keyword evidence="3" id="KW-1185">Reference proteome</keyword>
<evidence type="ECO:0000256" key="1">
    <source>
        <dbReference type="SAM" id="Phobius"/>
    </source>
</evidence>
<accession>A0A7W9KCB8</accession>